<evidence type="ECO:0000313" key="4">
    <source>
        <dbReference type="Proteomes" id="UP000009326"/>
    </source>
</evidence>
<accession>I7LFM9</accession>
<gene>
    <name evidence="2" type="ORF">BN52_06965</name>
    <name evidence="3" type="ORF">FC38_GL001618</name>
</gene>
<evidence type="ECO:0000313" key="3">
    <source>
        <dbReference type="EMBL" id="KRN14030.1"/>
    </source>
</evidence>
<dbReference type="SUPFAM" id="SSF49503">
    <property type="entry name" value="Cupredoxins"/>
    <property type="match status" value="1"/>
</dbReference>
<dbReference type="Proteomes" id="UP000051521">
    <property type="component" value="Unassembled WGS sequence"/>
</dbReference>
<evidence type="ECO:0000259" key="1">
    <source>
        <dbReference type="Pfam" id="PF13473"/>
    </source>
</evidence>
<dbReference type="PATRIC" id="fig|1423751.3.peg.1671"/>
<reference evidence="3 5" key="2">
    <citation type="journal article" date="2015" name="Genome Announc.">
        <title>Expanding the biotechnology potential of lactobacilli through comparative genomics of 213 strains and associated genera.</title>
        <authorList>
            <person name="Sun Z."/>
            <person name="Harris H.M."/>
            <person name="McCann A."/>
            <person name="Guo C."/>
            <person name="Argimon S."/>
            <person name="Zhang W."/>
            <person name="Yang X."/>
            <person name="Jeffery I.B."/>
            <person name="Cooney J.C."/>
            <person name="Kagawa T.F."/>
            <person name="Liu W."/>
            <person name="Song Y."/>
            <person name="Salvetti E."/>
            <person name="Wrobel A."/>
            <person name="Rasinkangas P."/>
            <person name="Parkhill J."/>
            <person name="Rea M.C."/>
            <person name="O'Sullivan O."/>
            <person name="Ritari J."/>
            <person name="Douillard F.P."/>
            <person name="Paul Ross R."/>
            <person name="Yang R."/>
            <person name="Briner A.E."/>
            <person name="Felis G.E."/>
            <person name="de Vos W.M."/>
            <person name="Barrangou R."/>
            <person name="Klaenhammer T.R."/>
            <person name="Caufield P.W."/>
            <person name="Cui Y."/>
            <person name="Zhang H."/>
            <person name="O'Toole P.W."/>
        </authorList>
    </citation>
    <scope>NUCLEOTIDE SEQUENCE [LARGE SCALE GENOMIC DNA]</scope>
    <source>
        <strain evidence="3 5">DSM 23908</strain>
    </source>
</reference>
<keyword evidence="5" id="KW-1185">Reference proteome</keyword>
<sequence>MFFKKEQVKKVVVDGGYKPDVIHLKQGIPAKIKFKTGQNIGCLNELVFKELDQKYELEKSAVKVIDIPTDQAGELNFACGMDMFHGKVVIDEAK</sequence>
<comment type="caution">
    <text evidence="2">The sequence shown here is derived from an EMBL/GenBank/DDBJ whole genome shotgun (WGS) entry which is preliminary data.</text>
</comment>
<dbReference type="Gene3D" id="2.60.40.420">
    <property type="entry name" value="Cupredoxins - blue copper proteins"/>
    <property type="match status" value="1"/>
</dbReference>
<dbReference type="Pfam" id="PF13473">
    <property type="entry name" value="Cupredoxin_1"/>
    <property type="match status" value="1"/>
</dbReference>
<organism evidence="2 4">
    <name type="scientific">Lactobacillus gigeriorum DSM 23908 = CRBIP 24.85</name>
    <dbReference type="NCBI Taxonomy" id="1423751"/>
    <lineage>
        <taxon>Bacteria</taxon>
        <taxon>Bacillati</taxon>
        <taxon>Bacillota</taxon>
        <taxon>Bacilli</taxon>
        <taxon>Lactobacillales</taxon>
        <taxon>Lactobacillaceae</taxon>
        <taxon>Lactobacillus</taxon>
    </lineage>
</organism>
<evidence type="ECO:0000313" key="2">
    <source>
        <dbReference type="EMBL" id="CCI86808.1"/>
    </source>
</evidence>
<evidence type="ECO:0000313" key="5">
    <source>
        <dbReference type="Proteomes" id="UP000051521"/>
    </source>
</evidence>
<dbReference type="InterPro" id="IPR028096">
    <property type="entry name" value="EfeO_Cupredoxin"/>
</dbReference>
<name>I7LFM9_9LACO</name>
<protein>
    <recommendedName>
        <fullName evidence="1">EfeO-type cupredoxin-like domain-containing protein</fullName>
    </recommendedName>
</protein>
<dbReference type="EMBL" id="CAKC01000038">
    <property type="protein sequence ID" value="CCI86808.1"/>
    <property type="molecule type" value="Genomic_DNA"/>
</dbReference>
<reference evidence="2 4" key="1">
    <citation type="submission" date="2012-06" db="EMBL/GenBank/DDBJ databases">
        <title>Draft genome sequence of Lactobacillus gigeriorum CRBIP 24.85T, isolated from chicken crop.</title>
        <authorList>
            <person name="Cousin S."/>
            <person name="Ma L."/>
            <person name="Creno S."/>
            <person name="Clermont D."/>
            <person name="Loux V."/>
            <person name="Bizet C."/>
            <person name="Bouchier C."/>
        </authorList>
    </citation>
    <scope>NUCLEOTIDE SEQUENCE [LARGE SCALE GENOMIC DNA]</scope>
    <source>
        <strain evidence="4">CRBIP 24.85T</strain>
        <strain evidence="2">Type strain: CRBIP 24.85</strain>
    </source>
</reference>
<dbReference type="STRING" id="1423751.FC38_GL001618"/>
<dbReference type="InterPro" id="IPR008972">
    <property type="entry name" value="Cupredoxin"/>
</dbReference>
<proteinExistence type="predicted"/>
<dbReference type="AlphaFoldDB" id="I7LFM9"/>
<dbReference type="EMBL" id="AYZO01000006">
    <property type="protein sequence ID" value="KRN14030.1"/>
    <property type="molecule type" value="Genomic_DNA"/>
</dbReference>
<dbReference type="Proteomes" id="UP000009326">
    <property type="component" value="Unassembled WGS sequence"/>
</dbReference>
<feature type="domain" description="EfeO-type cupredoxin-like" evidence="1">
    <location>
        <begin position="5"/>
        <end position="90"/>
    </location>
</feature>